<dbReference type="PROSITE" id="PS51257">
    <property type="entry name" value="PROKAR_LIPOPROTEIN"/>
    <property type="match status" value="1"/>
</dbReference>
<dbReference type="InterPro" id="IPR012347">
    <property type="entry name" value="Ferritin-like"/>
</dbReference>
<feature type="region of interest" description="Disordered" evidence="1">
    <location>
        <begin position="352"/>
        <end position="372"/>
    </location>
</feature>
<proteinExistence type="predicted"/>
<dbReference type="InterPro" id="IPR029447">
    <property type="entry name" value="DUF4439"/>
</dbReference>
<reference evidence="3" key="1">
    <citation type="submission" date="2021-03" db="EMBL/GenBank/DDBJ databases">
        <title>Actinotalea soli sp. nov., isolated from soil.</title>
        <authorList>
            <person name="Ping W."/>
            <person name="Zhang J."/>
        </authorList>
    </citation>
    <scope>NUCLEOTIDE SEQUENCE</scope>
    <source>
        <strain evidence="3">BY-33</strain>
    </source>
</reference>
<dbReference type="RefSeq" id="WP_208055231.1">
    <property type="nucleotide sequence ID" value="NZ_JAGEMK010000003.1"/>
</dbReference>
<feature type="compositionally biased region" description="Low complexity" evidence="1">
    <location>
        <begin position="116"/>
        <end position="134"/>
    </location>
</feature>
<evidence type="ECO:0000313" key="4">
    <source>
        <dbReference type="Proteomes" id="UP000664209"/>
    </source>
</evidence>
<evidence type="ECO:0000259" key="2">
    <source>
        <dbReference type="Pfam" id="PF14530"/>
    </source>
</evidence>
<gene>
    <name evidence="3" type="ORF">J4G33_06915</name>
</gene>
<dbReference type="SUPFAM" id="SSF47240">
    <property type="entry name" value="Ferritin-like"/>
    <property type="match status" value="1"/>
</dbReference>
<dbReference type="Pfam" id="PF14530">
    <property type="entry name" value="DUF4439"/>
    <property type="match status" value="1"/>
</dbReference>
<sequence length="372" mass="37555">MPPAQRPQSPTSPSPGPGLRLGALLAVGLLLAGCGLRLETPHPDPLEPDAVETVRQRTTADAVALGALARRTDPEGEAAAETALEQVVEDSQAHVEALGGVYDPGPGYAPTALPPGGVDQDGAVDQDGTGAQNGTEGGGDTEDAEDVEDVPEALPGTLEDLTALLSQTAATARADVLEVEDGDLARLLASIATSRLLLAEALAGAAPAADGPPPGAEELEPFAVPEELPSGLTAADVTVLVRSEDAAGYAWEVLAARSSEAARSTAARRAALHRERAEAWAQAGALSGTGIDPRRNVYALPETLTATEDLTAARAALGQVEEGLSRTYATLVATVGLEDRPAMLAGLTDAARASTAAGTTAPTFPGLDGSEA</sequence>
<dbReference type="Proteomes" id="UP000664209">
    <property type="component" value="Unassembled WGS sequence"/>
</dbReference>
<accession>A0A939LSZ0</accession>
<protein>
    <submittedName>
        <fullName evidence="3">DUF4439 domain-containing protein</fullName>
    </submittedName>
</protein>
<dbReference type="EMBL" id="JAGEMK010000003">
    <property type="protein sequence ID" value="MBO1751534.1"/>
    <property type="molecule type" value="Genomic_DNA"/>
</dbReference>
<dbReference type="AlphaFoldDB" id="A0A939LSZ0"/>
<comment type="caution">
    <text evidence="3">The sequence shown here is derived from an EMBL/GenBank/DDBJ whole genome shotgun (WGS) entry which is preliminary data.</text>
</comment>
<name>A0A939LSZ0_9CELL</name>
<dbReference type="Gene3D" id="1.20.1260.10">
    <property type="match status" value="1"/>
</dbReference>
<dbReference type="InterPro" id="IPR009078">
    <property type="entry name" value="Ferritin-like_SF"/>
</dbReference>
<evidence type="ECO:0000313" key="3">
    <source>
        <dbReference type="EMBL" id="MBO1751534.1"/>
    </source>
</evidence>
<organism evidence="3 4">
    <name type="scientific">Actinotalea soli</name>
    <dbReference type="NCBI Taxonomy" id="2819234"/>
    <lineage>
        <taxon>Bacteria</taxon>
        <taxon>Bacillati</taxon>
        <taxon>Actinomycetota</taxon>
        <taxon>Actinomycetes</taxon>
        <taxon>Micrococcales</taxon>
        <taxon>Cellulomonadaceae</taxon>
        <taxon>Actinotalea</taxon>
    </lineage>
</organism>
<feature type="region of interest" description="Disordered" evidence="1">
    <location>
        <begin position="106"/>
        <end position="147"/>
    </location>
</feature>
<keyword evidence="4" id="KW-1185">Reference proteome</keyword>
<feature type="domain" description="DUF4439" evidence="2">
    <location>
        <begin position="241"/>
        <end position="368"/>
    </location>
</feature>
<feature type="compositionally biased region" description="Low complexity" evidence="1">
    <location>
        <begin position="352"/>
        <end position="363"/>
    </location>
</feature>
<evidence type="ECO:0000256" key="1">
    <source>
        <dbReference type="SAM" id="MobiDB-lite"/>
    </source>
</evidence>